<comment type="function">
    <text evidence="4">Catalyzes the conversion of chorismate to isochorismate.</text>
</comment>
<dbReference type="Pfam" id="PF00425">
    <property type="entry name" value="Chorismate_bind"/>
    <property type="match status" value="1"/>
</dbReference>
<name>A0A831SRN8_PROAE</name>
<evidence type="ECO:0000259" key="5">
    <source>
        <dbReference type="Pfam" id="PF00425"/>
    </source>
</evidence>
<comment type="cofactor">
    <cofactor evidence="4">
        <name>Mg(2+)</name>
        <dbReference type="ChEBI" id="CHEBI:18420"/>
    </cofactor>
</comment>
<protein>
    <recommendedName>
        <fullName evidence="4">Isochorismate synthase MenF</fullName>
        <ecNumber evidence="4">5.4.4.2</ecNumber>
    </recommendedName>
    <alternativeName>
        <fullName evidence="4">Isochorismate mutase</fullName>
    </alternativeName>
</protein>
<dbReference type="InterPro" id="IPR005801">
    <property type="entry name" value="ADC_synthase"/>
</dbReference>
<feature type="active site" description="Proton acceptor" evidence="4">
    <location>
        <position position="228"/>
    </location>
</feature>
<dbReference type="AlphaFoldDB" id="A0A831SRN8"/>
<comment type="catalytic activity">
    <reaction evidence="1 4">
        <text>chorismate = isochorismate</text>
        <dbReference type="Rhea" id="RHEA:18985"/>
        <dbReference type="ChEBI" id="CHEBI:29748"/>
        <dbReference type="ChEBI" id="CHEBI:29780"/>
        <dbReference type="EC" id="5.4.4.2"/>
    </reaction>
</comment>
<feature type="binding site" evidence="4">
    <location>
        <position position="457"/>
    </location>
    <ligand>
        <name>Mg(2+)</name>
        <dbReference type="ChEBI" id="CHEBI:18420"/>
    </ligand>
</feature>
<evidence type="ECO:0000256" key="1">
    <source>
        <dbReference type="ARBA" id="ARBA00000799"/>
    </source>
</evidence>
<evidence type="ECO:0000256" key="3">
    <source>
        <dbReference type="ARBA" id="ARBA00023235"/>
    </source>
</evidence>
<feature type="domain" description="Chorismate-utilising enzyme C-terminal" evidence="5">
    <location>
        <begin position="207"/>
        <end position="461"/>
    </location>
</feature>
<dbReference type="PANTHER" id="PTHR42839">
    <property type="entry name" value="ISOCHORISMATE SYNTHASE ENTC"/>
    <property type="match status" value="1"/>
</dbReference>
<evidence type="ECO:0000256" key="4">
    <source>
        <dbReference type="HAMAP-Rule" id="MF_01935"/>
    </source>
</evidence>
<comment type="caution">
    <text evidence="6">The sequence shown here is derived from an EMBL/GenBank/DDBJ whole genome shotgun (WGS) entry which is preliminary data.</text>
</comment>
<dbReference type="EC" id="5.4.4.2" evidence="4"/>
<dbReference type="UniPathway" id="UPA01057">
    <property type="reaction ID" value="UER00163"/>
</dbReference>
<evidence type="ECO:0000313" key="6">
    <source>
        <dbReference type="EMBL" id="HED30632.1"/>
    </source>
</evidence>
<keyword evidence="4" id="KW-0460">Magnesium</keyword>
<organism evidence="6">
    <name type="scientific">Prosthecochloris aestuarii</name>
    <dbReference type="NCBI Taxonomy" id="1102"/>
    <lineage>
        <taxon>Bacteria</taxon>
        <taxon>Pseudomonadati</taxon>
        <taxon>Chlorobiota</taxon>
        <taxon>Chlorobiia</taxon>
        <taxon>Chlorobiales</taxon>
        <taxon>Chlorobiaceae</taxon>
        <taxon>Prosthecochloris</taxon>
    </lineage>
</organism>
<sequence>MSKLNDILIRAGRGPLSLPDATDRLKTSLAEYVSQKTIDTGNERLVTFSAELEKIDELTWLQNQSVFPRIFWMNRDRDDVAAGIGKADSIVYDEEGPNSESFLFLQRNLDRKPHGERYFGGCSFNNQQKKEKDWDPFHSLCFILPQVQICRNNDGSQLKAHLYIPEGADPEEASSGLQKTLDSISLSTTCSASVLPDTDDISYKPAREKWIETCTAVLNTFREGFMGKIILARQTHLTFRTPFSPLLFLLNYPFPESSTYRYYFEPEKNRAFFSFTPERLYLRNHDSLMTEALAGTCSKDTLPDGNIDACRHLLNSEKDIREHRFVRDTIASELGPICSEIDMEENVRALQLNNLVHLYTRFRAILKPGSENDATVLTSLHPTPAVGGVPREQALEQIIDLEPFSRGWYAGPIGWISKERAEFAVGIRSALANNRHVFLYSGAGLVNGSSPAAEWDEVEQKIGDMLAITRQTV</sequence>
<comment type="pathway">
    <text evidence="4">Quinol/quinone metabolism; 1,4-dihydroxy-2-naphthoate biosynthesis; 1,4-dihydroxy-2-naphthoate from chorismate: step 1/7.</text>
</comment>
<keyword evidence="4" id="KW-0474">Menaquinone biosynthesis</keyword>
<comment type="similarity">
    <text evidence="2 4">Belongs to the isochorismate synthase family.</text>
</comment>
<dbReference type="GO" id="GO:0000287">
    <property type="term" value="F:magnesium ion binding"/>
    <property type="evidence" value="ECO:0007669"/>
    <property type="project" value="UniProtKB-UniRule"/>
</dbReference>
<dbReference type="Proteomes" id="UP000886335">
    <property type="component" value="Unassembled WGS sequence"/>
</dbReference>
<evidence type="ECO:0000256" key="2">
    <source>
        <dbReference type="ARBA" id="ARBA00005297"/>
    </source>
</evidence>
<dbReference type="SUPFAM" id="SSF56322">
    <property type="entry name" value="ADC synthase"/>
    <property type="match status" value="1"/>
</dbReference>
<dbReference type="Gene3D" id="3.60.120.10">
    <property type="entry name" value="Anthranilate synthase"/>
    <property type="match status" value="1"/>
</dbReference>
<reference evidence="6" key="1">
    <citation type="journal article" date="2020" name="mSystems">
        <title>Genome- and Community-Level Interaction Insights into Carbon Utilization and Element Cycling Functions of Hydrothermarchaeota in Hydrothermal Sediment.</title>
        <authorList>
            <person name="Zhou Z."/>
            <person name="Liu Y."/>
            <person name="Xu W."/>
            <person name="Pan J."/>
            <person name="Luo Z.H."/>
            <person name="Li M."/>
        </authorList>
    </citation>
    <scope>NUCLEOTIDE SEQUENCE [LARGE SCALE GENOMIC DNA]</scope>
    <source>
        <strain evidence="6">SpSt-1181</strain>
    </source>
</reference>
<feature type="binding site" evidence="4">
    <location>
        <position position="322"/>
    </location>
    <ligand>
        <name>Mg(2+)</name>
        <dbReference type="ChEBI" id="CHEBI:18420"/>
    </ligand>
</feature>
<dbReference type="InterPro" id="IPR004561">
    <property type="entry name" value="IsoChor_synthase"/>
</dbReference>
<comment type="pathway">
    <text evidence="4">Quinol/quinone metabolism; menaquinone biosynthesis.</text>
</comment>
<gene>
    <name evidence="4" type="primary">menF</name>
    <name evidence="6" type="ORF">ENN50_02850</name>
</gene>
<keyword evidence="3 4" id="KW-0413">Isomerase</keyword>
<dbReference type="GO" id="GO:0009234">
    <property type="term" value="P:menaquinone biosynthetic process"/>
    <property type="evidence" value="ECO:0007669"/>
    <property type="project" value="UniProtKB-UniRule"/>
</dbReference>
<accession>A0A831SRN8</accession>
<dbReference type="PANTHER" id="PTHR42839:SF2">
    <property type="entry name" value="ISOCHORISMATE SYNTHASE ENTC"/>
    <property type="match status" value="1"/>
</dbReference>
<dbReference type="GO" id="GO:0008909">
    <property type="term" value="F:isochorismate synthase activity"/>
    <property type="evidence" value="ECO:0007669"/>
    <property type="project" value="UniProtKB-UniRule"/>
</dbReference>
<dbReference type="UniPathway" id="UPA00079"/>
<feature type="active site" description="Proton donor" evidence="4">
    <location>
        <position position="278"/>
    </location>
</feature>
<proteinExistence type="inferred from homology"/>
<dbReference type="InterPro" id="IPR034681">
    <property type="entry name" value="MenF"/>
</dbReference>
<dbReference type="InterPro" id="IPR015890">
    <property type="entry name" value="Chorismate_C"/>
</dbReference>
<dbReference type="EMBL" id="DSBW01000067">
    <property type="protein sequence ID" value="HED30632.1"/>
    <property type="molecule type" value="Genomic_DNA"/>
</dbReference>
<dbReference type="HAMAP" id="MF_01935">
    <property type="entry name" value="MenF"/>
    <property type="match status" value="1"/>
</dbReference>
<keyword evidence="4" id="KW-0479">Metal-binding</keyword>
<dbReference type="NCBIfam" id="TIGR00543">
    <property type="entry name" value="isochor_syn"/>
    <property type="match status" value="1"/>
</dbReference>